<evidence type="ECO:0000313" key="2">
    <source>
        <dbReference type="EMBL" id="KAJ1363718.1"/>
    </source>
</evidence>
<dbReference type="Gene3D" id="2.40.50.150">
    <property type="match status" value="1"/>
</dbReference>
<keyword evidence="3" id="KW-1185">Reference proteome</keyword>
<dbReference type="InterPro" id="IPR014724">
    <property type="entry name" value="RNA_pol_RPB2_OB-fold"/>
</dbReference>
<dbReference type="Pfam" id="PF00562">
    <property type="entry name" value="RNA_pol_Rpb2_6"/>
    <property type="match status" value="1"/>
</dbReference>
<sequence length="166" mass="18820">MSLLPYLSPFSYRSYRDQEANLDGANEEFIEKPTRSTCSKMRNSPYDKLNEDGIISPGMRVSGNDVIITGKTTALPNLEDDLNASNTRHVERYASRFLRSCETGIVDKDDNFSPPVVFKRVKDFSDFAIVPYLVRDCIFSVWPNPKPIYEAINSAFSITRVMDMTG</sequence>
<feature type="domain" description="DNA-directed RNA polymerase subunit 2 hybrid-binding" evidence="1">
    <location>
        <begin position="12"/>
        <end position="108"/>
    </location>
</feature>
<reference evidence="2" key="1">
    <citation type="submission" date="2021-06" db="EMBL/GenBank/DDBJ databases">
        <title>Parelaphostrongylus tenuis whole genome reference sequence.</title>
        <authorList>
            <person name="Garwood T.J."/>
            <person name="Larsen P.A."/>
            <person name="Fountain-Jones N.M."/>
            <person name="Garbe J.R."/>
            <person name="Macchietto M.G."/>
            <person name="Kania S.A."/>
            <person name="Gerhold R.W."/>
            <person name="Richards J.E."/>
            <person name="Wolf T.M."/>
        </authorList>
    </citation>
    <scope>NUCLEOTIDE SEQUENCE</scope>
    <source>
        <strain evidence="2">MNPRO001-30</strain>
        <tissue evidence="2">Meninges</tissue>
    </source>
</reference>
<evidence type="ECO:0000313" key="3">
    <source>
        <dbReference type="Proteomes" id="UP001196413"/>
    </source>
</evidence>
<dbReference type="EMBL" id="JAHQIW010004793">
    <property type="protein sequence ID" value="KAJ1363718.1"/>
    <property type="molecule type" value="Genomic_DNA"/>
</dbReference>
<protein>
    <recommendedName>
        <fullName evidence="1">DNA-directed RNA polymerase subunit 2 hybrid-binding domain-containing protein</fullName>
    </recommendedName>
</protein>
<gene>
    <name evidence="2" type="ORF">KIN20_023640</name>
</gene>
<comment type="caution">
    <text evidence="2">The sequence shown here is derived from an EMBL/GenBank/DDBJ whole genome shotgun (WGS) entry which is preliminary data.</text>
</comment>
<name>A0AAD5QT29_PARTN</name>
<dbReference type="AlphaFoldDB" id="A0AAD5QT29"/>
<dbReference type="InterPro" id="IPR007120">
    <property type="entry name" value="DNA-dir_RNAP_su2_dom"/>
</dbReference>
<dbReference type="SUPFAM" id="SSF64484">
    <property type="entry name" value="beta and beta-prime subunits of DNA dependent RNA-polymerase"/>
    <property type="match status" value="1"/>
</dbReference>
<evidence type="ECO:0000259" key="1">
    <source>
        <dbReference type="Pfam" id="PF00562"/>
    </source>
</evidence>
<proteinExistence type="predicted"/>
<dbReference type="GO" id="GO:0003899">
    <property type="term" value="F:DNA-directed RNA polymerase activity"/>
    <property type="evidence" value="ECO:0007669"/>
    <property type="project" value="InterPro"/>
</dbReference>
<dbReference type="Proteomes" id="UP001196413">
    <property type="component" value="Unassembled WGS sequence"/>
</dbReference>
<dbReference type="GO" id="GO:0006351">
    <property type="term" value="P:DNA-templated transcription"/>
    <property type="evidence" value="ECO:0007669"/>
    <property type="project" value="InterPro"/>
</dbReference>
<accession>A0AAD5QT29</accession>
<dbReference type="GO" id="GO:0003677">
    <property type="term" value="F:DNA binding"/>
    <property type="evidence" value="ECO:0007669"/>
    <property type="project" value="InterPro"/>
</dbReference>
<organism evidence="2 3">
    <name type="scientific">Parelaphostrongylus tenuis</name>
    <name type="common">Meningeal worm</name>
    <dbReference type="NCBI Taxonomy" id="148309"/>
    <lineage>
        <taxon>Eukaryota</taxon>
        <taxon>Metazoa</taxon>
        <taxon>Ecdysozoa</taxon>
        <taxon>Nematoda</taxon>
        <taxon>Chromadorea</taxon>
        <taxon>Rhabditida</taxon>
        <taxon>Rhabditina</taxon>
        <taxon>Rhabditomorpha</taxon>
        <taxon>Strongyloidea</taxon>
        <taxon>Metastrongylidae</taxon>
        <taxon>Parelaphostrongylus</taxon>
    </lineage>
</organism>